<keyword evidence="2" id="KW-1185">Reference proteome</keyword>
<dbReference type="EMBL" id="PDOC01000029">
    <property type="protein sequence ID" value="PIL42310.1"/>
    <property type="molecule type" value="Genomic_DNA"/>
</dbReference>
<reference evidence="1 2" key="1">
    <citation type="submission" date="2017-10" db="EMBL/GenBank/DDBJ databases">
        <title>Massilia psychrophilum sp. nov., a novel purple-pigmented bacterium isolated from Tianshan glacier, Xinjiang Municipality, China.</title>
        <authorList>
            <person name="Wang H."/>
        </authorList>
    </citation>
    <scope>NUCLEOTIDE SEQUENCE [LARGE SCALE GENOMIC DNA]</scope>
    <source>
        <strain evidence="1 2">JCM 30074</strain>
    </source>
</reference>
<name>A0A2G8T8D6_9BURK</name>
<protein>
    <submittedName>
        <fullName evidence="1">Uncharacterized protein</fullName>
    </submittedName>
</protein>
<dbReference type="Proteomes" id="UP000230390">
    <property type="component" value="Unassembled WGS sequence"/>
</dbReference>
<comment type="caution">
    <text evidence="1">The sequence shown here is derived from an EMBL/GenBank/DDBJ whole genome shotgun (WGS) entry which is preliminary data.</text>
</comment>
<sequence length="88" mass="9936">MRTELPAAARNCGPAETCTYPTNVVMFKKAHLHAKVCMDERVRLMRSHEHRKEQKAVIRLVDAVEVKHRVRMSMQPAGKARGLAKEAG</sequence>
<accession>A0A2G8T8D6</accession>
<evidence type="ECO:0000313" key="2">
    <source>
        <dbReference type="Proteomes" id="UP000230390"/>
    </source>
</evidence>
<evidence type="ECO:0000313" key="1">
    <source>
        <dbReference type="EMBL" id="PIL42310.1"/>
    </source>
</evidence>
<gene>
    <name evidence="1" type="ORF">CR105_24815</name>
</gene>
<dbReference type="AlphaFoldDB" id="A0A2G8T8D6"/>
<proteinExistence type="predicted"/>
<organism evidence="1 2">
    <name type="scientific">Massilia eurypsychrophila</name>
    <dbReference type="NCBI Taxonomy" id="1485217"/>
    <lineage>
        <taxon>Bacteria</taxon>
        <taxon>Pseudomonadati</taxon>
        <taxon>Pseudomonadota</taxon>
        <taxon>Betaproteobacteria</taxon>
        <taxon>Burkholderiales</taxon>
        <taxon>Oxalobacteraceae</taxon>
        <taxon>Telluria group</taxon>
        <taxon>Massilia</taxon>
    </lineage>
</organism>